<name>A0A9Q0DJG4_9TELE</name>
<protein>
    <submittedName>
        <fullName evidence="2">Uncharacterized protein</fullName>
    </submittedName>
</protein>
<accession>A0A9Q0DJG4</accession>
<sequence length="85" mass="9140">MDHPPQKSKVGKPSSGRQCILLRTSRSTLDHFGNTATVQSALTTSITSASPTNVLPLRGRAAEACSYGEDHRHVDPPLSPRPVHL</sequence>
<gene>
    <name evidence="2" type="ORF">NHX12_009560</name>
</gene>
<evidence type="ECO:0000256" key="1">
    <source>
        <dbReference type="SAM" id="MobiDB-lite"/>
    </source>
</evidence>
<dbReference type="EMBL" id="JANIIK010000115">
    <property type="protein sequence ID" value="KAJ3588706.1"/>
    <property type="molecule type" value="Genomic_DNA"/>
</dbReference>
<feature type="region of interest" description="Disordered" evidence="1">
    <location>
        <begin position="66"/>
        <end position="85"/>
    </location>
</feature>
<organism evidence="2 3">
    <name type="scientific">Muraenolepis orangiensis</name>
    <name type="common">Patagonian moray cod</name>
    <dbReference type="NCBI Taxonomy" id="630683"/>
    <lineage>
        <taxon>Eukaryota</taxon>
        <taxon>Metazoa</taxon>
        <taxon>Chordata</taxon>
        <taxon>Craniata</taxon>
        <taxon>Vertebrata</taxon>
        <taxon>Euteleostomi</taxon>
        <taxon>Actinopterygii</taxon>
        <taxon>Neopterygii</taxon>
        <taxon>Teleostei</taxon>
        <taxon>Neoteleostei</taxon>
        <taxon>Acanthomorphata</taxon>
        <taxon>Zeiogadaria</taxon>
        <taxon>Gadariae</taxon>
        <taxon>Gadiformes</taxon>
        <taxon>Muraenolepidoidei</taxon>
        <taxon>Muraenolepididae</taxon>
        <taxon>Muraenolepis</taxon>
    </lineage>
</organism>
<dbReference type="Proteomes" id="UP001148018">
    <property type="component" value="Unassembled WGS sequence"/>
</dbReference>
<comment type="caution">
    <text evidence="2">The sequence shown here is derived from an EMBL/GenBank/DDBJ whole genome shotgun (WGS) entry which is preliminary data.</text>
</comment>
<dbReference type="AlphaFoldDB" id="A0A9Q0DJG4"/>
<reference evidence="2" key="1">
    <citation type="submission" date="2022-07" db="EMBL/GenBank/DDBJ databases">
        <title>Chromosome-level genome of Muraenolepis orangiensis.</title>
        <authorList>
            <person name="Kim J."/>
        </authorList>
    </citation>
    <scope>NUCLEOTIDE SEQUENCE</scope>
    <source>
        <strain evidence="2">KU_S4_2022</strain>
        <tissue evidence="2">Muscle</tissue>
    </source>
</reference>
<evidence type="ECO:0000313" key="2">
    <source>
        <dbReference type="EMBL" id="KAJ3588706.1"/>
    </source>
</evidence>
<proteinExistence type="predicted"/>
<evidence type="ECO:0000313" key="3">
    <source>
        <dbReference type="Proteomes" id="UP001148018"/>
    </source>
</evidence>
<keyword evidence="3" id="KW-1185">Reference proteome</keyword>